<proteinExistence type="predicted"/>
<sequence length="167" mass="18843">MELMAEARTKLAEACIMKRWLKTAKSDPPFKHDSQILDDVIRTARFSALSASCSKMCYFGSRTSEGFEELKGEIARLQLRMEVLCNLNTTTTQDRIHDGLKRDKIVRDPIIVKTKGDYGNTSNPNPKVRRCTICKDVGHTRHKCPSLHTQQADVDGDNSDALNEDMV</sequence>
<organism evidence="1">
    <name type="scientific">Fagus sylvatica</name>
    <name type="common">Beechnut</name>
    <dbReference type="NCBI Taxonomy" id="28930"/>
    <lineage>
        <taxon>Eukaryota</taxon>
        <taxon>Viridiplantae</taxon>
        <taxon>Streptophyta</taxon>
        <taxon>Embryophyta</taxon>
        <taxon>Tracheophyta</taxon>
        <taxon>Spermatophyta</taxon>
        <taxon>Magnoliopsida</taxon>
        <taxon>eudicotyledons</taxon>
        <taxon>Gunneridae</taxon>
        <taxon>Pentapetalae</taxon>
        <taxon>rosids</taxon>
        <taxon>fabids</taxon>
        <taxon>Fagales</taxon>
        <taxon>Fagaceae</taxon>
        <taxon>Fagus</taxon>
    </lineage>
</organism>
<reference evidence="1" key="1">
    <citation type="submission" date="2018-02" db="EMBL/GenBank/DDBJ databases">
        <authorList>
            <person name="Cohen D.B."/>
            <person name="Kent A.D."/>
        </authorList>
    </citation>
    <scope>NUCLEOTIDE SEQUENCE</scope>
</reference>
<protein>
    <recommendedName>
        <fullName evidence="2">CCHC-type domain-containing protein</fullName>
    </recommendedName>
</protein>
<accession>A0A2N9HQP9</accession>
<dbReference type="InterPro" id="IPR036875">
    <property type="entry name" value="Znf_CCHC_sf"/>
</dbReference>
<dbReference type="SUPFAM" id="SSF57756">
    <property type="entry name" value="Retrovirus zinc finger-like domains"/>
    <property type="match status" value="1"/>
</dbReference>
<dbReference type="AlphaFoldDB" id="A0A2N9HQP9"/>
<evidence type="ECO:0000313" key="1">
    <source>
        <dbReference type="EMBL" id="SPD14080.1"/>
    </source>
</evidence>
<gene>
    <name evidence="1" type="ORF">FSB_LOCUS41962</name>
</gene>
<dbReference type="EMBL" id="OIVN01003876">
    <property type="protein sequence ID" value="SPD14080.1"/>
    <property type="molecule type" value="Genomic_DNA"/>
</dbReference>
<dbReference type="GO" id="GO:0008270">
    <property type="term" value="F:zinc ion binding"/>
    <property type="evidence" value="ECO:0007669"/>
    <property type="project" value="InterPro"/>
</dbReference>
<dbReference type="GO" id="GO:0003676">
    <property type="term" value="F:nucleic acid binding"/>
    <property type="evidence" value="ECO:0007669"/>
    <property type="project" value="InterPro"/>
</dbReference>
<name>A0A2N9HQP9_FAGSY</name>
<evidence type="ECO:0008006" key="2">
    <source>
        <dbReference type="Google" id="ProtNLM"/>
    </source>
</evidence>